<proteinExistence type="predicted"/>
<organism evidence="1">
    <name type="scientific">Ixodes ricinus</name>
    <name type="common">Common tick</name>
    <name type="synonym">Acarus ricinus</name>
    <dbReference type="NCBI Taxonomy" id="34613"/>
    <lineage>
        <taxon>Eukaryota</taxon>
        <taxon>Metazoa</taxon>
        <taxon>Ecdysozoa</taxon>
        <taxon>Arthropoda</taxon>
        <taxon>Chelicerata</taxon>
        <taxon>Arachnida</taxon>
        <taxon>Acari</taxon>
        <taxon>Parasitiformes</taxon>
        <taxon>Ixodida</taxon>
        <taxon>Ixodoidea</taxon>
        <taxon>Ixodidae</taxon>
        <taxon>Ixodinae</taxon>
        <taxon>Ixodes</taxon>
    </lineage>
</organism>
<name>A0A6B0U2I7_IXORI</name>
<dbReference type="AlphaFoldDB" id="A0A6B0U2I7"/>
<accession>A0A6B0U2I7</accession>
<sequence length="75" mass="8333">MVWAWCRHSMASFHCCCSVYSVPHRCALYACASSLQRASHRGDAVQRAASPCACLTAFLSRAKRWKRLRGSVLAS</sequence>
<dbReference type="EMBL" id="GIFC01001324">
    <property type="protein sequence ID" value="MXU83407.1"/>
    <property type="molecule type" value="Transcribed_RNA"/>
</dbReference>
<protein>
    <submittedName>
        <fullName evidence="1">Uncharacterized protein</fullName>
    </submittedName>
</protein>
<reference evidence="1" key="1">
    <citation type="submission" date="2019-12" db="EMBL/GenBank/DDBJ databases">
        <title>An insight into the sialome of adult female Ixodes ricinus ticks feeding for 6 days.</title>
        <authorList>
            <person name="Perner J."/>
            <person name="Ribeiro J.M.C."/>
        </authorList>
    </citation>
    <scope>NUCLEOTIDE SEQUENCE</scope>
    <source>
        <strain evidence="1">Semi-engorged</strain>
        <tissue evidence="1">Salivary glands</tissue>
    </source>
</reference>
<evidence type="ECO:0000313" key="1">
    <source>
        <dbReference type="EMBL" id="MXU83407.1"/>
    </source>
</evidence>